<sequence length="700" mass="80495">MFVEYLPDSDFSHNLLRQHFCRRHTKHYYTISKGLQIRTRINIVTDSKKFLSLYGALRVRNSLRSRESLEDPVIRIITLARLSKASSCLIPLSIIRKAFEQSRSKYEEQKNSLLRRALCASLSICLPLYNLIVRVENVLAIFLGYRDIVYPFFVTIDWCILILPFTEIYLLTYQPLNRAGSFEATEMFPVRSAELPVATKAIAKYQRRLSAKNFPEILCSLIVNTGASLDLASKKISAQLNLTVNCEKIEAADAELMANAPDISPDDAEIIKQMPTVIYRLQRHYLYASGYLYLKSFSELLKGLERRLKFNGHSSSYVTLAWSPQCFCKGFMPLSSIALGSKAGIITLWSYTYYLVYKIDACRSWIITLEWSRWWTTDDDTSQFGTDVVMIRRSELPDQEEDEINAEKETVLLEGDKREPCFNKMCYQRDKLAMSKMSMLFIWAPTLPVYDNFESVMPITFDFSDTVLIAGISWNNDGTQLSAFSLEGKQWVLDISDFGKLINKAATERLRENVENQLKDAFWKVMVDEKDPENESEDDEGDDEIGSPLPFNIDGLDAYLCFVLTENDELDVGIIETYSNGLALSIENKHLILEASPAYLLWDFLEYADFELHFDGPDNFSNLVQTCERQYTKFSETSLIDYWEQTSGFDILYVCKSALTFLKHLELSSELLSKSEGMKYEHISLIEKQQLNIILKVADY</sequence>
<dbReference type="InterPro" id="IPR015943">
    <property type="entry name" value="WD40/YVTN_repeat-like_dom_sf"/>
</dbReference>
<dbReference type="AlphaFoldDB" id="A0A9N9F982"/>
<evidence type="ECO:0000313" key="1">
    <source>
        <dbReference type="EMBL" id="CAG8519509.1"/>
    </source>
</evidence>
<protein>
    <submittedName>
        <fullName evidence="1">9971_t:CDS:1</fullName>
    </submittedName>
</protein>
<dbReference type="OrthoDB" id="6021743at2759"/>
<organism evidence="1 2">
    <name type="scientific">Paraglomus occultum</name>
    <dbReference type="NCBI Taxonomy" id="144539"/>
    <lineage>
        <taxon>Eukaryota</taxon>
        <taxon>Fungi</taxon>
        <taxon>Fungi incertae sedis</taxon>
        <taxon>Mucoromycota</taxon>
        <taxon>Glomeromycotina</taxon>
        <taxon>Glomeromycetes</taxon>
        <taxon>Paraglomerales</taxon>
        <taxon>Paraglomeraceae</taxon>
        <taxon>Paraglomus</taxon>
    </lineage>
</organism>
<accession>A0A9N9F982</accession>
<evidence type="ECO:0000313" key="2">
    <source>
        <dbReference type="Proteomes" id="UP000789572"/>
    </source>
</evidence>
<dbReference type="SUPFAM" id="SSF50978">
    <property type="entry name" value="WD40 repeat-like"/>
    <property type="match status" value="1"/>
</dbReference>
<comment type="caution">
    <text evidence="1">The sequence shown here is derived from an EMBL/GenBank/DDBJ whole genome shotgun (WGS) entry which is preliminary data.</text>
</comment>
<dbReference type="Gene3D" id="2.130.10.10">
    <property type="entry name" value="YVTN repeat-like/Quinoprotein amine dehydrogenase"/>
    <property type="match status" value="1"/>
</dbReference>
<dbReference type="Proteomes" id="UP000789572">
    <property type="component" value="Unassembled WGS sequence"/>
</dbReference>
<proteinExistence type="predicted"/>
<dbReference type="InterPro" id="IPR036322">
    <property type="entry name" value="WD40_repeat_dom_sf"/>
</dbReference>
<feature type="non-terminal residue" evidence="1">
    <location>
        <position position="1"/>
    </location>
</feature>
<name>A0A9N9F982_9GLOM</name>
<keyword evidence="2" id="KW-1185">Reference proteome</keyword>
<gene>
    <name evidence="1" type="ORF">POCULU_LOCUS3496</name>
</gene>
<reference evidence="1" key="1">
    <citation type="submission" date="2021-06" db="EMBL/GenBank/DDBJ databases">
        <authorList>
            <person name="Kallberg Y."/>
            <person name="Tangrot J."/>
            <person name="Rosling A."/>
        </authorList>
    </citation>
    <scope>NUCLEOTIDE SEQUENCE</scope>
    <source>
        <strain evidence="1">IA702</strain>
    </source>
</reference>
<dbReference type="EMBL" id="CAJVPJ010000390">
    <property type="protein sequence ID" value="CAG8519509.1"/>
    <property type="molecule type" value="Genomic_DNA"/>
</dbReference>